<sequence>MLKVGKDILTLRVSEALTNGDGLNVMIKREIVGFRANTVEKNR</sequence>
<dbReference type="EMBL" id="CABDVU010000001">
    <property type="protein sequence ID" value="VTN08689.1"/>
    <property type="molecule type" value="Genomic_DNA"/>
</dbReference>
<accession>A0A4U9CS92</accession>
<name>A0A4U9CS92_RAOTE</name>
<protein>
    <submittedName>
        <fullName evidence="1">Uncharacterized protein</fullName>
    </submittedName>
</protein>
<organism evidence="1 2">
    <name type="scientific">Raoultella terrigena</name>
    <name type="common">Klebsiella terrigena</name>
    <dbReference type="NCBI Taxonomy" id="577"/>
    <lineage>
        <taxon>Bacteria</taxon>
        <taxon>Pseudomonadati</taxon>
        <taxon>Pseudomonadota</taxon>
        <taxon>Gammaproteobacteria</taxon>
        <taxon>Enterobacterales</taxon>
        <taxon>Enterobacteriaceae</taxon>
        <taxon>Klebsiella/Raoultella group</taxon>
        <taxon>Raoultella</taxon>
    </lineage>
</organism>
<proteinExistence type="predicted"/>
<gene>
    <name evidence="1" type="ORF">NCTC9185_00567</name>
</gene>
<dbReference type="Proteomes" id="UP000339249">
    <property type="component" value="Unassembled WGS sequence"/>
</dbReference>
<evidence type="ECO:0000313" key="1">
    <source>
        <dbReference type="EMBL" id="VTN08689.1"/>
    </source>
</evidence>
<dbReference type="AlphaFoldDB" id="A0A4U9CS92"/>
<evidence type="ECO:0000313" key="2">
    <source>
        <dbReference type="Proteomes" id="UP000339249"/>
    </source>
</evidence>
<reference evidence="1 2" key="1">
    <citation type="submission" date="2019-04" db="EMBL/GenBank/DDBJ databases">
        <authorList>
            <consortium name="Pathogen Informatics"/>
        </authorList>
    </citation>
    <scope>NUCLEOTIDE SEQUENCE [LARGE SCALE GENOMIC DNA]</scope>
    <source>
        <strain evidence="1 2">NCTC9185</strain>
    </source>
</reference>